<dbReference type="InterPro" id="IPR007197">
    <property type="entry name" value="rSAM"/>
</dbReference>
<dbReference type="CDD" id="cd21109">
    <property type="entry name" value="SPASM"/>
    <property type="match status" value="1"/>
</dbReference>
<dbReference type="SFLD" id="SFLDS00029">
    <property type="entry name" value="Radical_SAM"/>
    <property type="match status" value="1"/>
</dbReference>
<protein>
    <submittedName>
        <fullName evidence="7">Molybdenum cofactor biosynthesis protein A</fullName>
    </submittedName>
</protein>
<dbReference type="InterPro" id="IPR058240">
    <property type="entry name" value="rSAM_sf"/>
</dbReference>
<accession>A0A5B9VWG7</accession>
<keyword evidence="2" id="KW-0949">S-adenosyl-L-methionine</keyword>
<evidence type="ECO:0000256" key="4">
    <source>
        <dbReference type="ARBA" id="ARBA00023004"/>
    </source>
</evidence>
<organism evidence="7 8">
    <name type="scientific">Aquisphaera giovannonii</name>
    <dbReference type="NCBI Taxonomy" id="406548"/>
    <lineage>
        <taxon>Bacteria</taxon>
        <taxon>Pseudomonadati</taxon>
        <taxon>Planctomycetota</taxon>
        <taxon>Planctomycetia</taxon>
        <taxon>Isosphaerales</taxon>
        <taxon>Isosphaeraceae</taxon>
        <taxon>Aquisphaera</taxon>
    </lineage>
</organism>
<dbReference type="PROSITE" id="PS51918">
    <property type="entry name" value="RADICAL_SAM"/>
    <property type="match status" value="1"/>
</dbReference>
<dbReference type="InterPro" id="IPR013785">
    <property type="entry name" value="Aldolase_TIM"/>
</dbReference>
<dbReference type="AlphaFoldDB" id="A0A5B9VWG7"/>
<evidence type="ECO:0000259" key="6">
    <source>
        <dbReference type="PROSITE" id="PS51918"/>
    </source>
</evidence>
<dbReference type="Pfam" id="PF04055">
    <property type="entry name" value="Radical_SAM"/>
    <property type="match status" value="1"/>
</dbReference>
<dbReference type="PANTHER" id="PTHR11228:SF7">
    <property type="entry name" value="PQQA PEPTIDE CYCLASE"/>
    <property type="match status" value="1"/>
</dbReference>
<dbReference type="InterPro" id="IPR050377">
    <property type="entry name" value="Radical_SAM_PqqE_MftC-like"/>
</dbReference>
<dbReference type="SFLD" id="SFLDG01067">
    <property type="entry name" value="SPASM/twitch_domain_containing"/>
    <property type="match status" value="1"/>
</dbReference>
<proteinExistence type="predicted"/>
<dbReference type="Gene3D" id="3.20.20.70">
    <property type="entry name" value="Aldolase class I"/>
    <property type="match status" value="2"/>
</dbReference>
<keyword evidence="3" id="KW-0479">Metal-binding</keyword>
<comment type="cofactor">
    <cofactor evidence="1">
        <name>[4Fe-4S] cluster</name>
        <dbReference type="ChEBI" id="CHEBI:49883"/>
    </cofactor>
</comment>
<dbReference type="GO" id="GO:0051536">
    <property type="term" value="F:iron-sulfur cluster binding"/>
    <property type="evidence" value="ECO:0007669"/>
    <property type="project" value="UniProtKB-KW"/>
</dbReference>
<dbReference type="Proteomes" id="UP000324233">
    <property type="component" value="Chromosome"/>
</dbReference>
<keyword evidence="5" id="KW-0411">Iron-sulfur</keyword>
<dbReference type="GO" id="GO:0046872">
    <property type="term" value="F:metal ion binding"/>
    <property type="evidence" value="ECO:0007669"/>
    <property type="project" value="UniProtKB-KW"/>
</dbReference>
<evidence type="ECO:0000313" key="8">
    <source>
        <dbReference type="Proteomes" id="UP000324233"/>
    </source>
</evidence>
<dbReference type="GO" id="GO:0003824">
    <property type="term" value="F:catalytic activity"/>
    <property type="evidence" value="ECO:0007669"/>
    <property type="project" value="InterPro"/>
</dbReference>
<gene>
    <name evidence="7" type="ORF">OJF2_08740</name>
</gene>
<feature type="domain" description="Radical SAM core" evidence="6">
    <location>
        <begin position="87"/>
        <end position="305"/>
    </location>
</feature>
<dbReference type="PANTHER" id="PTHR11228">
    <property type="entry name" value="RADICAL SAM DOMAIN PROTEIN"/>
    <property type="match status" value="1"/>
</dbReference>
<keyword evidence="8" id="KW-1185">Reference proteome</keyword>
<evidence type="ECO:0000256" key="5">
    <source>
        <dbReference type="ARBA" id="ARBA00023014"/>
    </source>
</evidence>
<sequence>MPSHTRCDYVLRSAFIDRDGEVYACCHRAPVGYGNIASAHLLDILRRPAACAARDRSREGSLECFASCNLLDYRVKHGPPPAAVDRDPQPAIRKLTLSLGWFCNVDCVMCPQDHKERVFLDVDVLRRHVPWEIVEEIIFEGGEPLAAPQVHALWDHVASLGKPVNFCTNGLVANPSIADRIARQCDYLYISFNAATAETYERVVRKGRWRLLLRNVEMVLNARERSGSGLKLIGHFTIVEENLREIPRFLELMGSLGFDIANFGYNRMAMMGRPIDAMLDSDPSLRSQLGREIRDAIRRASPSLAVDTSRLCYLGLLDPGEPCCGRIVEPSGM</sequence>
<dbReference type="InterPro" id="IPR023885">
    <property type="entry name" value="4Fe4S-binding_SPASM_dom"/>
</dbReference>
<evidence type="ECO:0000313" key="7">
    <source>
        <dbReference type="EMBL" id="QEH32404.1"/>
    </source>
</evidence>
<dbReference type="SUPFAM" id="SSF102114">
    <property type="entry name" value="Radical SAM enzymes"/>
    <property type="match status" value="1"/>
</dbReference>
<evidence type="ECO:0000256" key="2">
    <source>
        <dbReference type="ARBA" id="ARBA00022691"/>
    </source>
</evidence>
<dbReference type="Pfam" id="PF13186">
    <property type="entry name" value="SPASM"/>
    <property type="match status" value="1"/>
</dbReference>
<dbReference type="RefSeq" id="WP_168221596.1">
    <property type="nucleotide sequence ID" value="NZ_CP042997.1"/>
</dbReference>
<evidence type="ECO:0000256" key="1">
    <source>
        <dbReference type="ARBA" id="ARBA00001966"/>
    </source>
</evidence>
<dbReference type="KEGG" id="agv:OJF2_08740"/>
<name>A0A5B9VWG7_9BACT</name>
<dbReference type="CDD" id="cd01335">
    <property type="entry name" value="Radical_SAM"/>
    <property type="match status" value="1"/>
</dbReference>
<dbReference type="EMBL" id="CP042997">
    <property type="protein sequence ID" value="QEH32404.1"/>
    <property type="molecule type" value="Genomic_DNA"/>
</dbReference>
<keyword evidence="4" id="KW-0408">Iron</keyword>
<reference evidence="7 8" key="1">
    <citation type="submission" date="2019-08" db="EMBL/GenBank/DDBJ databases">
        <title>Deep-cultivation of Planctomycetes and their phenomic and genomic characterization uncovers novel biology.</title>
        <authorList>
            <person name="Wiegand S."/>
            <person name="Jogler M."/>
            <person name="Boedeker C."/>
            <person name="Pinto D."/>
            <person name="Vollmers J."/>
            <person name="Rivas-Marin E."/>
            <person name="Kohn T."/>
            <person name="Peeters S.H."/>
            <person name="Heuer A."/>
            <person name="Rast P."/>
            <person name="Oberbeckmann S."/>
            <person name="Bunk B."/>
            <person name="Jeske O."/>
            <person name="Meyerdierks A."/>
            <person name="Storesund J.E."/>
            <person name="Kallscheuer N."/>
            <person name="Luecker S."/>
            <person name="Lage O.M."/>
            <person name="Pohl T."/>
            <person name="Merkel B.J."/>
            <person name="Hornburger P."/>
            <person name="Mueller R.-W."/>
            <person name="Bruemmer F."/>
            <person name="Labrenz M."/>
            <person name="Spormann A.M."/>
            <person name="Op den Camp H."/>
            <person name="Overmann J."/>
            <person name="Amann R."/>
            <person name="Jetten M.S.M."/>
            <person name="Mascher T."/>
            <person name="Medema M.H."/>
            <person name="Devos D.P."/>
            <person name="Kaster A.-K."/>
            <person name="Ovreas L."/>
            <person name="Rohde M."/>
            <person name="Galperin M.Y."/>
            <person name="Jogler C."/>
        </authorList>
    </citation>
    <scope>NUCLEOTIDE SEQUENCE [LARGE SCALE GENOMIC DNA]</scope>
    <source>
        <strain evidence="7 8">OJF2</strain>
    </source>
</reference>
<evidence type="ECO:0000256" key="3">
    <source>
        <dbReference type="ARBA" id="ARBA00022723"/>
    </source>
</evidence>